<feature type="transmembrane region" description="Helical" evidence="2">
    <location>
        <begin position="98"/>
        <end position="121"/>
    </location>
</feature>
<protein>
    <submittedName>
        <fullName evidence="4">DUF418 domain-containing protein</fullName>
    </submittedName>
</protein>
<keyword evidence="2" id="KW-1133">Transmembrane helix</keyword>
<feature type="compositionally biased region" description="Pro residues" evidence="1">
    <location>
        <begin position="14"/>
        <end position="26"/>
    </location>
</feature>
<evidence type="ECO:0000259" key="3">
    <source>
        <dbReference type="Pfam" id="PF04235"/>
    </source>
</evidence>
<dbReference type="PANTHER" id="PTHR30590">
    <property type="entry name" value="INNER MEMBRANE PROTEIN"/>
    <property type="match status" value="1"/>
</dbReference>
<keyword evidence="5" id="KW-1185">Reference proteome</keyword>
<proteinExistence type="predicted"/>
<evidence type="ECO:0000256" key="2">
    <source>
        <dbReference type="SAM" id="Phobius"/>
    </source>
</evidence>
<name>A0ABV7ZRE5_9CORY</name>
<reference evidence="5" key="1">
    <citation type="journal article" date="2019" name="Int. J. Syst. Evol. Microbiol.">
        <title>The Global Catalogue of Microorganisms (GCM) 10K type strain sequencing project: providing services to taxonomists for standard genome sequencing and annotation.</title>
        <authorList>
            <consortium name="The Broad Institute Genomics Platform"/>
            <consortium name="The Broad Institute Genome Sequencing Center for Infectious Disease"/>
            <person name="Wu L."/>
            <person name="Ma J."/>
        </authorList>
    </citation>
    <scope>NUCLEOTIDE SEQUENCE [LARGE SCALE GENOMIC DNA]</scope>
    <source>
        <strain evidence="5">CCUG 53252</strain>
    </source>
</reference>
<feature type="domain" description="DUF418" evidence="3">
    <location>
        <begin position="263"/>
        <end position="434"/>
    </location>
</feature>
<gene>
    <name evidence="4" type="ORF">ACFORJ_11140</name>
</gene>
<dbReference type="RefSeq" id="WP_290292943.1">
    <property type="nucleotide sequence ID" value="NZ_CP047211.1"/>
</dbReference>
<sequence length="437" mass="45895">MGQRNPQELHDAPGNPPPPFPPPPGHAAPQWPVAKPKPTFRRTAVKERILAPDVARGFMLLGIAVANAVTAWMVFGSAPLGQRRSLPTDGIVTVANDVLFHVRGLPMFAMLFGYGIGMLVMREYGRGVPWAYARGLLLKRYGWLAAFGVLHGIFLFFGDILLTYALMGLMVTFLVPLRNKTLLWIAAVLGVLSIGVAFLMQGPMSGMGAANAQPGDFGGIPFGGDGYLGRQLILGVFTVVSVPVVLVLAGPQLIALMLVGVVAARMRILEDSETHGKLLAIVAAIGATAAVSTGVLSGLSKLGIIGGTWAQAVSQSAGILAGPGLIAVIALLCRPVQRRIREAAAQGTTLAPPAPLAMMQALGQRSMSGYVAQSVLFLPLAGGWLLDRFSGESVTVVSLWGAAVWLVTLIGAWLLAKAGKAGPLEAMHRRLTYGPRG</sequence>
<dbReference type="InterPro" id="IPR052529">
    <property type="entry name" value="Bact_Transport_Assoc"/>
</dbReference>
<feature type="transmembrane region" description="Helical" evidence="2">
    <location>
        <begin position="312"/>
        <end position="333"/>
    </location>
</feature>
<evidence type="ECO:0000313" key="5">
    <source>
        <dbReference type="Proteomes" id="UP001595751"/>
    </source>
</evidence>
<feature type="region of interest" description="Disordered" evidence="1">
    <location>
        <begin position="1"/>
        <end position="34"/>
    </location>
</feature>
<feature type="transmembrane region" description="Helical" evidence="2">
    <location>
        <begin position="367"/>
        <end position="386"/>
    </location>
</feature>
<feature type="transmembrane region" description="Helical" evidence="2">
    <location>
        <begin position="181"/>
        <end position="200"/>
    </location>
</feature>
<feature type="transmembrane region" description="Helical" evidence="2">
    <location>
        <begin position="58"/>
        <end position="78"/>
    </location>
</feature>
<accession>A0ABV7ZRE5</accession>
<feature type="transmembrane region" description="Helical" evidence="2">
    <location>
        <begin position="278"/>
        <end position="300"/>
    </location>
</feature>
<evidence type="ECO:0000313" key="4">
    <source>
        <dbReference type="EMBL" id="MFC3850715.1"/>
    </source>
</evidence>
<organism evidence="4 5">
    <name type="scientific">Corynebacterium hansenii</name>
    <dbReference type="NCBI Taxonomy" id="394964"/>
    <lineage>
        <taxon>Bacteria</taxon>
        <taxon>Bacillati</taxon>
        <taxon>Actinomycetota</taxon>
        <taxon>Actinomycetes</taxon>
        <taxon>Mycobacteriales</taxon>
        <taxon>Corynebacteriaceae</taxon>
        <taxon>Corynebacterium</taxon>
    </lineage>
</organism>
<dbReference type="PANTHER" id="PTHR30590:SF2">
    <property type="entry name" value="INNER MEMBRANE PROTEIN"/>
    <property type="match status" value="1"/>
</dbReference>
<dbReference type="InterPro" id="IPR007349">
    <property type="entry name" value="DUF418"/>
</dbReference>
<dbReference type="Pfam" id="PF04235">
    <property type="entry name" value="DUF418"/>
    <property type="match status" value="1"/>
</dbReference>
<feature type="transmembrane region" description="Helical" evidence="2">
    <location>
        <begin position="398"/>
        <end position="416"/>
    </location>
</feature>
<comment type="caution">
    <text evidence="4">The sequence shown here is derived from an EMBL/GenBank/DDBJ whole genome shotgun (WGS) entry which is preliminary data.</text>
</comment>
<dbReference type="EMBL" id="JBHRZN010000004">
    <property type="protein sequence ID" value="MFC3850715.1"/>
    <property type="molecule type" value="Genomic_DNA"/>
</dbReference>
<evidence type="ECO:0000256" key="1">
    <source>
        <dbReference type="SAM" id="MobiDB-lite"/>
    </source>
</evidence>
<keyword evidence="2" id="KW-0472">Membrane</keyword>
<feature type="transmembrane region" description="Helical" evidence="2">
    <location>
        <begin position="233"/>
        <end position="266"/>
    </location>
</feature>
<keyword evidence="2" id="KW-0812">Transmembrane</keyword>
<feature type="transmembrane region" description="Helical" evidence="2">
    <location>
        <begin position="141"/>
        <end position="174"/>
    </location>
</feature>
<dbReference type="Proteomes" id="UP001595751">
    <property type="component" value="Unassembled WGS sequence"/>
</dbReference>